<reference evidence="11" key="1">
    <citation type="submission" date="2022-12" db="EMBL/GenBank/DDBJ databases">
        <title>Jiella pelagia sp. nov., isolated from phosphonate enriched culture of Northwest Pacific surface seawater.</title>
        <authorList>
            <person name="Shin D.Y."/>
            <person name="Hwang C.Y."/>
        </authorList>
    </citation>
    <scope>NUCLEOTIDE SEQUENCE</scope>
    <source>
        <strain evidence="11">HL-NP1</strain>
    </source>
</reference>
<keyword evidence="6 8" id="KW-0460">Magnesium</keyword>
<dbReference type="InterPro" id="IPR029060">
    <property type="entry name" value="PIN-like_dom_sf"/>
</dbReference>
<evidence type="ECO:0000259" key="10">
    <source>
        <dbReference type="Pfam" id="PF22513"/>
    </source>
</evidence>
<sequence>MASLTINDLDDDVMRRLEARAKEHGRSPADEVRVLISSKIGAEPTAATPLSEWDEDKERRLQRILSLGRKPDRPFDQKAYTDEALELRRVIVVDSSALFSLVAGEAEASDFTRIMLTNEIAMSAATRLEVDIVVHGRLGPDGAGRLTQILKEVDLKIVGFTEAHANIAAQAYRKYGRGSGSPAKLNFGDCFSYALASSLDAPLLFKGDDFSKTDLTAALSA</sequence>
<feature type="domain" description="Antitoxin FitA-like ribbon-helix-helix" evidence="10">
    <location>
        <begin position="2"/>
        <end position="36"/>
    </location>
</feature>
<evidence type="ECO:0000256" key="4">
    <source>
        <dbReference type="ARBA" id="ARBA00022723"/>
    </source>
</evidence>
<evidence type="ECO:0000313" key="11">
    <source>
        <dbReference type="EMBL" id="WAP67139.1"/>
    </source>
</evidence>
<evidence type="ECO:0000259" key="9">
    <source>
        <dbReference type="Pfam" id="PF01850"/>
    </source>
</evidence>
<comment type="function">
    <text evidence="8">Toxic component of a toxin-antitoxin (TA) system. An RNase.</text>
</comment>
<dbReference type="InterPro" id="IPR053853">
    <property type="entry name" value="FitA-like_RHH"/>
</dbReference>
<keyword evidence="12" id="KW-1185">Reference proteome</keyword>
<dbReference type="SUPFAM" id="SSF47598">
    <property type="entry name" value="Ribbon-helix-helix"/>
    <property type="match status" value="1"/>
</dbReference>
<evidence type="ECO:0000313" key="12">
    <source>
        <dbReference type="Proteomes" id="UP001164020"/>
    </source>
</evidence>
<feature type="binding site" evidence="8">
    <location>
        <position position="189"/>
    </location>
    <ligand>
        <name>Mg(2+)</name>
        <dbReference type="ChEBI" id="CHEBI:18420"/>
    </ligand>
</feature>
<dbReference type="InterPro" id="IPR022907">
    <property type="entry name" value="VapC_family"/>
</dbReference>
<dbReference type="CDD" id="cd09871">
    <property type="entry name" value="PIN_MtVapC28-VapC30-like"/>
    <property type="match status" value="1"/>
</dbReference>
<evidence type="ECO:0000256" key="1">
    <source>
        <dbReference type="ARBA" id="ARBA00001946"/>
    </source>
</evidence>
<gene>
    <name evidence="8" type="primary">vapC</name>
    <name evidence="11" type="ORF">OH818_16220</name>
</gene>
<dbReference type="HAMAP" id="MF_00265">
    <property type="entry name" value="VapC_Nob1"/>
    <property type="match status" value="1"/>
</dbReference>
<comment type="cofactor">
    <cofactor evidence="1 8">
        <name>Mg(2+)</name>
        <dbReference type="ChEBI" id="CHEBI:18420"/>
    </cofactor>
</comment>
<dbReference type="RefSeq" id="WP_268879587.1">
    <property type="nucleotide sequence ID" value="NZ_CP114029.1"/>
</dbReference>
<keyword evidence="3 8" id="KW-0540">Nuclease</keyword>
<evidence type="ECO:0000256" key="2">
    <source>
        <dbReference type="ARBA" id="ARBA00022649"/>
    </source>
</evidence>
<keyword evidence="5 8" id="KW-0378">Hydrolase</keyword>
<dbReference type="PANTHER" id="PTHR33653">
    <property type="entry name" value="RIBONUCLEASE VAPC2"/>
    <property type="match status" value="1"/>
</dbReference>
<dbReference type="SUPFAM" id="SSF88723">
    <property type="entry name" value="PIN domain-like"/>
    <property type="match status" value="1"/>
</dbReference>
<keyword evidence="4 8" id="KW-0479">Metal-binding</keyword>
<evidence type="ECO:0000256" key="6">
    <source>
        <dbReference type="ARBA" id="ARBA00022842"/>
    </source>
</evidence>
<dbReference type="InterPro" id="IPR002716">
    <property type="entry name" value="PIN_dom"/>
</dbReference>
<proteinExistence type="inferred from homology"/>
<dbReference type="EMBL" id="CP114029">
    <property type="protein sequence ID" value="WAP67139.1"/>
    <property type="molecule type" value="Genomic_DNA"/>
</dbReference>
<feature type="binding site" evidence="8">
    <location>
        <position position="94"/>
    </location>
    <ligand>
        <name>Mg(2+)</name>
        <dbReference type="ChEBI" id="CHEBI:18420"/>
    </ligand>
</feature>
<dbReference type="InterPro" id="IPR050556">
    <property type="entry name" value="Type_II_TA_system_RNase"/>
</dbReference>
<protein>
    <recommendedName>
        <fullName evidence="8">Ribonuclease VapC</fullName>
        <shortName evidence="8">RNase VapC</shortName>
        <ecNumber evidence="8">3.1.-.-</ecNumber>
    </recommendedName>
    <alternativeName>
        <fullName evidence="8">Toxin VapC</fullName>
    </alternativeName>
</protein>
<evidence type="ECO:0000256" key="7">
    <source>
        <dbReference type="ARBA" id="ARBA00038093"/>
    </source>
</evidence>
<keyword evidence="2 8" id="KW-1277">Toxin-antitoxin system</keyword>
<name>A0ABY7BTS6_9HYPH</name>
<dbReference type="InterPro" id="IPR010985">
    <property type="entry name" value="Ribbon_hlx_hlx"/>
</dbReference>
<accession>A0ABY7BTS6</accession>
<organism evidence="11 12">
    <name type="scientific">Jiella pelagia</name>
    <dbReference type="NCBI Taxonomy" id="2986949"/>
    <lineage>
        <taxon>Bacteria</taxon>
        <taxon>Pseudomonadati</taxon>
        <taxon>Pseudomonadota</taxon>
        <taxon>Alphaproteobacteria</taxon>
        <taxon>Hyphomicrobiales</taxon>
        <taxon>Aurantimonadaceae</taxon>
        <taxon>Jiella</taxon>
    </lineage>
</organism>
<dbReference type="Pfam" id="PF22513">
    <property type="entry name" value="FitA-like_RHH"/>
    <property type="match status" value="1"/>
</dbReference>
<keyword evidence="8" id="KW-0800">Toxin</keyword>
<dbReference type="Pfam" id="PF01850">
    <property type="entry name" value="PIN"/>
    <property type="match status" value="1"/>
</dbReference>
<evidence type="ECO:0000256" key="3">
    <source>
        <dbReference type="ARBA" id="ARBA00022722"/>
    </source>
</evidence>
<evidence type="ECO:0000256" key="5">
    <source>
        <dbReference type="ARBA" id="ARBA00022801"/>
    </source>
</evidence>
<dbReference type="Gene3D" id="3.40.50.1010">
    <property type="entry name" value="5'-nuclease"/>
    <property type="match status" value="1"/>
</dbReference>
<dbReference type="Proteomes" id="UP001164020">
    <property type="component" value="Chromosome"/>
</dbReference>
<dbReference type="EC" id="3.1.-.-" evidence="8"/>
<comment type="similarity">
    <text evidence="7 8">Belongs to the PINc/VapC protein family.</text>
</comment>
<feature type="domain" description="PIN" evidence="9">
    <location>
        <begin position="91"/>
        <end position="214"/>
    </location>
</feature>
<dbReference type="PANTHER" id="PTHR33653:SF1">
    <property type="entry name" value="RIBONUCLEASE VAPC2"/>
    <property type="match status" value="1"/>
</dbReference>
<evidence type="ECO:0000256" key="8">
    <source>
        <dbReference type="HAMAP-Rule" id="MF_00265"/>
    </source>
</evidence>